<dbReference type="InterPro" id="IPR001611">
    <property type="entry name" value="Leu-rich_rpt"/>
</dbReference>
<keyword evidence="4" id="KW-0732">Signal</keyword>
<evidence type="ECO:0000313" key="5">
    <source>
        <dbReference type="EMBL" id="KAL3789117.1"/>
    </source>
</evidence>
<dbReference type="AlphaFoldDB" id="A0ABD3PMB0"/>
<feature type="region of interest" description="Disordered" evidence="3">
    <location>
        <begin position="60"/>
        <end position="82"/>
    </location>
</feature>
<dbReference type="Gene3D" id="3.80.10.10">
    <property type="entry name" value="Ribonuclease Inhibitor"/>
    <property type="match status" value="1"/>
</dbReference>
<feature type="region of interest" description="Disordered" evidence="3">
    <location>
        <begin position="498"/>
        <end position="518"/>
    </location>
</feature>
<dbReference type="PANTHER" id="PTHR45712">
    <property type="entry name" value="AGAP008170-PA"/>
    <property type="match status" value="1"/>
</dbReference>
<gene>
    <name evidence="5" type="ORF">ACHAWO_012650</name>
</gene>
<keyword evidence="2" id="KW-0677">Repeat</keyword>
<evidence type="ECO:0000313" key="6">
    <source>
        <dbReference type="Proteomes" id="UP001530400"/>
    </source>
</evidence>
<feature type="chain" id="PRO_5044850280" evidence="4">
    <location>
        <begin position="18"/>
        <end position="518"/>
    </location>
</feature>
<reference evidence="5 6" key="1">
    <citation type="submission" date="2024-10" db="EMBL/GenBank/DDBJ databases">
        <title>Updated reference genomes for cyclostephanoid diatoms.</title>
        <authorList>
            <person name="Roberts W.R."/>
            <person name="Alverson A.J."/>
        </authorList>
    </citation>
    <scope>NUCLEOTIDE SEQUENCE [LARGE SCALE GENOMIC DNA]</scope>
    <source>
        <strain evidence="5 6">AJA010-31</strain>
    </source>
</reference>
<name>A0ABD3PMB0_9STRA</name>
<keyword evidence="6" id="KW-1185">Reference proteome</keyword>
<evidence type="ECO:0000256" key="1">
    <source>
        <dbReference type="ARBA" id="ARBA00022614"/>
    </source>
</evidence>
<keyword evidence="1" id="KW-0433">Leucine-rich repeat</keyword>
<proteinExistence type="predicted"/>
<dbReference type="PANTHER" id="PTHR45712:SF22">
    <property type="entry name" value="INSULIN-LIKE GROWTH FACTOR-BINDING PROTEIN COMPLEX ACID LABILE SUBUNIT"/>
    <property type="match status" value="1"/>
</dbReference>
<dbReference type="Proteomes" id="UP001530400">
    <property type="component" value="Unassembled WGS sequence"/>
</dbReference>
<dbReference type="InterPro" id="IPR050333">
    <property type="entry name" value="SLRP"/>
</dbReference>
<dbReference type="EMBL" id="JALLPJ020000538">
    <property type="protein sequence ID" value="KAL3789117.1"/>
    <property type="molecule type" value="Genomic_DNA"/>
</dbReference>
<dbReference type="InterPro" id="IPR032675">
    <property type="entry name" value="LRR_dom_sf"/>
</dbReference>
<sequence>MKFRIAVLLAATVAASAQFPVAPVNNQYDVCTDFCKGALTVCEGTVDWVTGAVATPFSRHGDNYTPRGKSLKSPPQDLGKPQEQFGACHDTCMGWQYWRLDPGNWSERFFNGYTLGDSLNCRWNHLAFAQGIPSFYYGLQASESESGAQHCQHITPDGGWVCTDYRYEDGKTATQLYKEAFLKRRVGDCWLAREDTIADCHYKGLRDDTVGAALAWLPQDIEHIFLGANALTSVPDLSKFTKLKTIYLENNSIKQLQSADFASNPQLEVINLANNLIGKDTMKSDSTTDYTPPNDLLHANKKLKAFYIIFNYISEFPEDFFANCKEIEMIAVVENALTSLPPKLFKGLKKLKSFGMGQQGKGGPPSVGGKTGISFTEAGFPDQLFDDLESLEYLNNFINGFGSIKARWFKGTPNLEALVVFLNGKSAGRPTLAIEPGVFENLPKLIDFSSYSSNRLGFPGGESDALSPDDFKKNPNILSVSDGTQFLLAPEPLRNALGLPHPLGDDRALNPRPKNVFD</sequence>
<evidence type="ECO:0000256" key="3">
    <source>
        <dbReference type="SAM" id="MobiDB-lite"/>
    </source>
</evidence>
<protein>
    <submittedName>
        <fullName evidence="5">Uncharacterized protein</fullName>
    </submittedName>
</protein>
<feature type="signal peptide" evidence="4">
    <location>
        <begin position="1"/>
        <end position="17"/>
    </location>
</feature>
<dbReference type="SUPFAM" id="SSF52058">
    <property type="entry name" value="L domain-like"/>
    <property type="match status" value="1"/>
</dbReference>
<feature type="compositionally biased region" description="Basic and acidic residues" evidence="3">
    <location>
        <begin position="503"/>
        <end position="518"/>
    </location>
</feature>
<comment type="caution">
    <text evidence="5">The sequence shown here is derived from an EMBL/GenBank/DDBJ whole genome shotgun (WGS) entry which is preliminary data.</text>
</comment>
<dbReference type="Pfam" id="PF13855">
    <property type="entry name" value="LRR_8"/>
    <property type="match status" value="1"/>
</dbReference>
<accession>A0ABD3PMB0</accession>
<organism evidence="5 6">
    <name type="scientific">Cyclotella atomus</name>
    <dbReference type="NCBI Taxonomy" id="382360"/>
    <lineage>
        <taxon>Eukaryota</taxon>
        <taxon>Sar</taxon>
        <taxon>Stramenopiles</taxon>
        <taxon>Ochrophyta</taxon>
        <taxon>Bacillariophyta</taxon>
        <taxon>Coscinodiscophyceae</taxon>
        <taxon>Thalassiosirophycidae</taxon>
        <taxon>Stephanodiscales</taxon>
        <taxon>Stephanodiscaceae</taxon>
        <taxon>Cyclotella</taxon>
    </lineage>
</organism>
<evidence type="ECO:0000256" key="2">
    <source>
        <dbReference type="ARBA" id="ARBA00022737"/>
    </source>
</evidence>
<evidence type="ECO:0000256" key="4">
    <source>
        <dbReference type="SAM" id="SignalP"/>
    </source>
</evidence>